<dbReference type="GeneID" id="96010811"/>
<evidence type="ECO:0000256" key="2">
    <source>
        <dbReference type="ARBA" id="ARBA00023015"/>
    </source>
</evidence>
<dbReference type="EMBL" id="JAAQHG020000063">
    <property type="protein sequence ID" value="KAL1582141.1"/>
    <property type="molecule type" value="Genomic_DNA"/>
</dbReference>
<dbReference type="CDD" id="cd14687">
    <property type="entry name" value="bZIP_ATF2"/>
    <property type="match status" value="1"/>
</dbReference>
<reference evidence="6 7" key="1">
    <citation type="journal article" date="2020" name="Microbiol. Resour. Announc.">
        <title>Draft Genome Sequence of a Cladosporium Species Isolated from the Mesophotic Ascidian Didemnum maculosum.</title>
        <authorList>
            <person name="Gioti A."/>
            <person name="Siaperas R."/>
            <person name="Nikolaivits E."/>
            <person name="Le Goff G."/>
            <person name="Ouazzani J."/>
            <person name="Kotoulas G."/>
            <person name="Topakas E."/>
        </authorList>
    </citation>
    <scope>NUCLEOTIDE SEQUENCE [LARGE SCALE GENOMIC DNA]</scope>
    <source>
        <strain evidence="6 7">TM138-S3</strain>
    </source>
</reference>
<comment type="subcellular location">
    <subcellularLocation>
        <location evidence="1">Nucleus</location>
    </subcellularLocation>
</comment>
<dbReference type="RefSeq" id="XP_069225248.1">
    <property type="nucleotide sequence ID" value="XM_069377973.1"/>
</dbReference>
<evidence type="ECO:0000256" key="1">
    <source>
        <dbReference type="ARBA" id="ARBA00004123"/>
    </source>
</evidence>
<dbReference type="AlphaFoldDB" id="A0AB34KE23"/>
<organism evidence="6 7">
    <name type="scientific">Cladosporium halotolerans</name>
    <dbReference type="NCBI Taxonomy" id="1052096"/>
    <lineage>
        <taxon>Eukaryota</taxon>
        <taxon>Fungi</taxon>
        <taxon>Dikarya</taxon>
        <taxon>Ascomycota</taxon>
        <taxon>Pezizomycotina</taxon>
        <taxon>Dothideomycetes</taxon>
        <taxon>Dothideomycetidae</taxon>
        <taxon>Cladosporiales</taxon>
        <taxon>Cladosporiaceae</taxon>
        <taxon>Cladosporium</taxon>
    </lineage>
</organism>
<accession>A0AB34KE23</accession>
<name>A0AB34KE23_9PEZI</name>
<dbReference type="InterPro" id="IPR051027">
    <property type="entry name" value="bZIP_transcription_factors"/>
</dbReference>
<dbReference type="PANTHER" id="PTHR19304">
    <property type="entry name" value="CYCLIC-AMP RESPONSE ELEMENT BINDING PROTEIN"/>
    <property type="match status" value="1"/>
</dbReference>
<dbReference type="Proteomes" id="UP000803884">
    <property type="component" value="Unassembled WGS sequence"/>
</dbReference>
<evidence type="ECO:0000256" key="4">
    <source>
        <dbReference type="ARBA" id="ARBA00023242"/>
    </source>
</evidence>
<dbReference type="InterPro" id="IPR004827">
    <property type="entry name" value="bZIP"/>
</dbReference>
<protein>
    <recommendedName>
        <fullName evidence="5">BZIP domain-containing protein</fullName>
    </recommendedName>
</protein>
<evidence type="ECO:0000313" key="7">
    <source>
        <dbReference type="Proteomes" id="UP000803884"/>
    </source>
</evidence>
<dbReference type="SMART" id="SM00338">
    <property type="entry name" value="BRLZ"/>
    <property type="match status" value="1"/>
</dbReference>
<gene>
    <name evidence="6" type="ORF">WHR41_09370</name>
</gene>
<comment type="caution">
    <text evidence="6">The sequence shown here is derived from an EMBL/GenBank/DDBJ whole genome shotgun (WGS) entry which is preliminary data.</text>
</comment>
<dbReference type="GO" id="GO:0003700">
    <property type="term" value="F:DNA-binding transcription factor activity"/>
    <property type="evidence" value="ECO:0007669"/>
    <property type="project" value="InterPro"/>
</dbReference>
<feature type="domain" description="BZIP" evidence="5">
    <location>
        <begin position="81"/>
        <end position="144"/>
    </location>
</feature>
<dbReference type="SUPFAM" id="SSF57959">
    <property type="entry name" value="Leucine zipper domain"/>
    <property type="match status" value="1"/>
</dbReference>
<sequence length="180" mass="19893">MDMYQQPDFEDQSRLQQALGHMPLLDQQIVGAYSGVSNFTDGGTYPCIPEPHEQNRGFPKLFLDSHQDSDGVIERDFIAEERKAQSLREKNKLAAIRCRHKKKKEAEGIEAKCNDLSMVNAALKKQLHDLRNGLASLRAHALDHQSCNCGVVLYNTNLANRLAPGGTSPLAAIDVGVHSS</sequence>
<dbReference type="Gene3D" id="1.20.5.170">
    <property type="match status" value="1"/>
</dbReference>
<dbReference type="PROSITE" id="PS50217">
    <property type="entry name" value="BZIP"/>
    <property type="match status" value="1"/>
</dbReference>
<keyword evidence="3" id="KW-0804">Transcription</keyword>
<keyword evidence="4" id="KW-0539">Nucleus</keyword>
<proteinExistence type="predicted"/>
<keyword evidence="2" id="KW-0805">Transcription regulation</keyword>
<evidence type="ECO:0000256" key="3">
    <source>
        <dbReference type="ARBA" id="ARBA00023163"/>
    </source>
</evidence>
<keyword evidence="7" id="KW-1185">Reference proteome</keyword>
<dbReference type="GO" id="GO:0005634">
    <property type="term" value="C:nucleus"/>
    <property type="evidence" value="ECO:0007669"/>
    <property type="project" value="UniProtKB-SubCell"/>
</dbReference>
<dbReference type="InterPro" id="IPR046347">
    <property type="entry name" value="bZIP_sf"/>
</dbReference>
<dbReference type="Pfam" id="PF00170">
    <property type="entry name" value="bZIP_1"/>
    <property type="match status" value="1"/>
</dbReference>
<evidence type="ECO:0000259" key="5">
    <source>
        <dbReference type="PROSITE" id="PS50217"/>
    </source>
</evidence>
<evidence type="ECO:0000313" key="6">
    <source>
        <dbReference type="EMBL" id="KAL1582141.1"/>
    </source>
</evidence>
<dbReference type="PROSITE" id="PS00036">
    <property type="entry name" value="BZIP_BASIC"/>
    <property type="match status" value="1"/>
</dbReference>